<dbReference type="InterPro" id="IPR036034">
    <property type="entry name" value="PDZ_sf"/>
</dbReference>
<evidence type="ECO:0000313" key="3">
    <source>
        <dbReference type="Proteomes" id="UP000002630"/>
    </source>
</evidence>
<feature type="compositionally biased region" description="Basic residues" evidence="1">
    <location>
        <begin position="389"/>
        <end position="406"/>
    </location>
</feature>
<reference evidence="2 3" key="1">
    <citation type="journal article" date="2010" name="Nature">
        <title>The Ectocarpus genome and the independent evolution of multicellularity in brown algae.</title>
        <authorList>
            <person name="Cock J.M."/>
            <person name="Sterck L."/>
            <person name="Rouze P."/>
            <person name="Scornet D."/>
            <person name="Allen A.E."/>
            <person name="Amoutzias G."/>
            <person name="Anthouard V."/>
            <person name="Artiguenave F."/>
            <person name="Aury J.M."/>
            <person name="Badger J.H."/>
            <person name="Beszteri B."/>
            <person name="Billiau K."/>
            <person name="Bonnet E."/>
            <person name="Bothwell J.H."/>
            <person name="Bowler C."/>
            <person name="Boyen C."/>
            <person name="Brownlee C."/>
            <person name="Carrano C.J."/>
            <person name="Charrier B."/>
            <person name="Cho G.Y."/>
            <person name="Coelho S.M."/>
            <person name="Collen J."/>
            <person name="Corre E."/>
            <person name="Da Silva C."/>
            <person name="Delage L."/>
            <person name="Delaroque N."/>
            <person name="Dittami S.M."/>
            <person name="Doulbeau S."/>
            <person name="Elias M."/>
            <person name="Farnham G."/>
            <person name="Gachon C.M."/>
            <person name="Gschloessl B."/>
            <person name="Heesch S."/>
            <person name="Jabbari K."/>
            <person name="Jubin C."/>
            <person name="Kawai H."/>
            <person name="Kimura K."/>
            <person name="Kloareg B."/>
            <person name="Kupper F.C."/>
            <person name="Lang D."/>
            <person name="Le Bail A."/>
            <person name="Leblanc C."/>
            <person name="Lerouge P."/>
            <person name="Lohr M."/>
            <person name="Lopez P.J."/>
            <person name="Martens C."/>
            <person name="Maumus F."/>
            <person name="Michel G."/>
            <person name="Miranda-Saavedra D."/>
            <person name="Morales J."/>
            <person name="Moreau H."/>
            <person name="Motomura T."/>
            <person name="Nagasato C."/>
            <person name="Napoli C.A."/>
            <person name="Nelson D.R."/>
            <person name="Nyvall-Collen P."/>
            <person name="Peters A.F."/>
            <person name="Pommier C."/>
            <person name="Potin P."/>
            <person name="Poulain J."/>
            <person name="Quesneville H."/>
            <person name="Read B."/>
            <person name="Rensing S.A."/>
            <person name="Ritter A."/>
            <person name="Rousvoal S."/>
            <person name="Samanta M."/>
            <person name="Samson G."/>
            <person name="Schroeder D.C."/>
            <person name="Segurens B."/>
            <person name="Strittmatter M."/>
            <person name="Tonon T."/>
            <person name="Tregear J.W."/>
            <person name="Valentin K."/>
            <person name="von Dassow P."/>
            <person name="Yamagishi T."/>
            <person name="Van de Peer Y."/>
            <person name="Wincker P."/>
        </authorList>
    </citation>
    <scope>NUCLEOTIDE SEQUENCE [LARGE SCALE GENOMIC DNA]</scope>
    <source>
        <strain evidence="3">Ec32 / CCAP1310/4</strain>
    </source>
</reference>
<dbReference type="InParanoid" id="D7FGU7"/>
<gene>
    <name evidence="2" type="ORF">Esi_0102_0018</name>
</gene>
<dbReference type="EMBL" id="FN649748">
    <property type="protein sequence ID" value="CBJ48936.1"/>
    <property type="molecule type" value="Genomic_DNA"/>
</dbReference>
<dbReference type="SUPFAM" id="SSF50156">
    <property type="entry name" value="PDZ domain-like"/>
    <property type="match status" value="1"/>
</dbReference>
<organism evidence="2 3">
    <name type="scientific">Ectocarpus siliculosus</name>
    <name type="common">Brown alga</name>
    <name type="synonym">Conferva siliculosa</name>
    <dbReference type="NCBI Taxonomy" id="2880"/>
    <lineage>
        <taxon>Eukaryota</taxon>
        <taxon>Sar</taxon>
        <taxon>Stramenopiles</taxon>
        <taxon>Ochrophyta</taxon>
        <taxon>PX clade</taxon>
        <taxon>Phaeophyceae</taxon>
        <taxon>Ectocarpales</taxon>
        <taxon>Ectocarpaceae</taxon>
        <taxon>Ectocarpus</taxon>
    </lineage>
</organism>
<evidence type="ECO:0000256" key="1">
    <source>
        <dbReference type="SAM" id="MobiDB-lite"/>
    </source>
</evidence>
<dbReference type="OrthoDB" id="10408767at2759"/>
<feature type="region of interest" description="Disordered" evidence="1">
    <location>
        <begin position="475"/>
        <end position="494"/>
    </location>
</feature>
<dbReference type="Proteomes" id="UP000002630">
    <property type="component" value="Linkage Group LG23"/>
</dbReference>
<keyword evidence="3" id="KW-1185">Reference proteome</keyword>
<accession>D7FGU7</accession>
<evidence type="ECO:0008006" key="4">
    <source>
        <dbReference type="Google" id="ProtNLM"/>
    </source>
</evidence>
<dbReference type="Gene3D" id="2.30.42.10">
    <property type="match status" value="1"/>
</dbReference>
<evidence type="ECO:0000313" key="2">
    <source>
        <dbReference type="EMBL" id="CBJ48936.1"/>
    </source>
</evidence>
<dbReference type="AlphaFoldDB" id="D7FGU7"/>
<feature type="compositionally biased region" description="Basic and acidic residues" evidence="1">
    <location>
        <begin position="475"/>
        <end position="489"/>
    </location>
</feature>
<dbReference type="EMBL" id="FN647705">
    <property type="protein sequence ID" value="CBJ48936.1"/>
    <property type="molecule type" value="Genomic_DNA"/>
</dbReference>
<name>D7FGU7_ECTSI</name>
<protein>
    <recommendedName>
        <fullName evidence="4">PDZ domain-containing protein</fullName>
    </recommendedName>
</protein>
<proteinExistence type="predicted"/>
<sequence length="543" mass="59222">MEPKEYLKPVDKVRRRPNIYHSPAFGVPMGAGRPQPPLTRFARDVRAFLRGKGTVGAGRVEEAYPVGVARARETEHVTVDAIRKIGTVGAIGEEEGCWQALVQFQPRKTSERDDQSVFQSLGLEVDQEVRGGTVASSVASVVEGGLLSQWGVAPGMEVIDDGGKGHVTIAMETPFRPIGNLSDVDEEKENIPPPTPAYVGGIALTTHQYGNSFAEMLLSMYFTANETLLEGAFSYKTDAELSPPCGKAERTVLAARKKAFLDSLPGKLGLDVIGGEEGRGRSGLIQVISVAPESLADFYGVRVQDALVGINGYPLVRLSRAGFLGKVAKALTTCASGTPSGGVLRFFLVRKSKSPPLLTKAQISKSRASPSPSPPWEANEVPKAPARPPRAKRAPRPQTRARRKDRQQHYKRWDEASPMDAVPQISVEAAAAAAAAAAQRRAERKKLRKRPLWWEKRAKGSTLCVLRLRPAKAAERLDPKGREQEDQGSRGHVPGKKLDVAFACMVMLDFRPVGSELHASKERSMFIPRSRLDTRCHIPRNRL</sequence>
<feature type="region of interest" description="Disordered" evidence="1">
    <location>
        <begin position="358"/>
        <end position="418"/>
    </location>
</feature>